<evidence type="ECO:0000256" key="6">
    <source>
        <dbReference type="ARBA" id="ARBA00022842"/>
    </source>
</evidence>
<keyword evidence="7" id="KW-0119">Carbohydrate metabolism</keyword>
<evidence type="ECO:0000256" key="7">
    <source>
        <dbReference type="ARBA" id="ARBA00023277"/>
    </source>
</evidence>
<keyword evidence="6 9" id="KW-0460">Magnesium</keyword>
<gene>
    <name evidence="10" type="ORF">AArcSt2_11750</name>
</gene>
<comment type="caution">
    <text evidence="10">The sequence shown here is derived from an EMBL/GenBank/DDBJ whole genome shotgun (WGS) entry which is preliminary data.</text>
</comment>
<evidence type="ECO:0000256" key="4">
    <source>
        <dbReference type="ARBA" id="ARBA00022723"/>
    </source>
</evidence>
<keyword evidence="11" id="KW-1185">Reference proteome</keyword>
<comment type="catalytic activity">
    <reaction evidence="1">
        <text>beta-D-fructose 1,6-bisphosphate + H2O = beta-D-fructose 6-phosphate + phosphate</text>
        <dbReference type="Rhea" id="RHEA:11064"/>
        <dbReference type="ChEBI" id="CHEBI:15377"/>
        <dbReference type="ChEBI" id="CHEBI:32966"/>
        <dbReference type="ChEBI" id="CHEBI:43474"/>
        <dbReference type="ChEBI" id="CHEBI:57634"/>
        <dbReference type="EC" id="3.1.3.11"/>
    </reaction>
</comment>
<dbReference type="PROSITE" id="PS00629">
    <property type="entry name" value="IMP_1"/>
    <property type="match status" value="1"/>
</dbReference>
<evidence type="ECO:0000313" key="10">
    <source>
        <dbReference type="EMBL" id="MCL9817620.1"/>
    </source>
</evidence>
<comment type="cofactor">
    <cofactor evidence="2 9">
        <name>Mg(2+)</name>
        <dbReference type="ChEBI" id="CHEBI:18420"/>
    </cofactor>
</comment>
<sequence>MSTPSLDELASVAETAARSGGTYLREQFRNGVVDAEFGTDDVKARADREAESRVCTVIEEAFPTHAIHGEEFGLNGAESEYLWVVDPLDGTNNFASGIPMFATAVAVVHDGEPVVSVIYEPLTESLYTAIKGHGATYNGEPFTASSALPIEHATVSFVLGIDAVRDASLTHTAELLETEFRSSCKRVLQSWAPCVDWGLVSRGSIDGIVCFYPDIYEQHAGALLAAEAGIHATTNEQWYVGAAEKSVHDTLLELTTRVL</sequence>
<evidence type="ECO:0000256" key="8">
    <source>
        <dbReference type="ARBA" id="ARBA00038103"/>
    </source>
</evidence>
<evidence type="ECO:0000256" key="9">
    <source>
        <dbReference type="PIRSR" id="PIRSR600760-2"/>
    </source>
</evidence>
<feature type="binding site" evidence="9">
    <location>
        <position position="70"/>
    </location>
    <ligand>
        <name>Mg(2+)</name>
        <dbReference type="ChEBI" id="CHEBI:18420"/>
        <label>1</label>
        <note>catalytic</note>
    </ligand>
</feature>
<dbReference type="Proteomes" id="UP001203207">
    <property type="component" value="Unassembled WGS sequence"/>
</dbReference>
<comment type="similarity">
    <text evidence="8">Belongs to the inositol monophosphatase superfamily. FBPase class 4 family.</text>
</comment>
<dbReference type="EMBL" id="JAKRVX010000004">
    <property type="protein sequence ID" value="MCL9817620.1"/>
    <property type="molecule type" value="Genomic_DNA"/>
</dbReference>
<dbReference type="RefSeq" id="WP_250584849.1">
    <property type="nucleotide sequence ID" value="NZ_JAKRVX010000004.1"/>
</dbReference>
<proteinExistence type="inferred from homology"/>
<dbReference type="Gene3D" id="3.30.540.10">
    <property type="entry name" value="Fructose-1,6-Bisphosphatase, subunit A, domain 1"/>
    <property type="match status" value="1"/>
</dbReference>
<reference evidence="10" key="2">
    <citation type="submission" date="2022-02" db="EMBL/GenBank/DDBJ databases">
        <authorList>
            <person name="Elcheninov A.G."/>
            <person name="Sorokin D.Y."/>
            <person name="Kublanov I.V."/>
        </authorList>
    </citation>
    <scope>NUCLEOTIDE SEQUENCE</scope>
    <source>
        <strain evidence="10">AArc-St2</strain>
    </source>
</reference>
<name>A0AAE3FYM7_9EURY</name>
<dbReference type="GO" id="GO:0008934">
    <property type="term" value="F:inositol monophosphate 1-phosphatase activity"/>
    <property type="evidence" value="ECO:0007669"/>
    <property type="project" value="TreeGrafter"/>
</dbReference>
<keyword evidence="4 9" id="KW-0479">Metal-binding</keyword>
<dbReference type="Pfam" id="PF00459">
    <property type="entry name" value="Inositol_P"/>
    <property type="match status" value="1"/>
</dbReference>
<dbReference type="PANTHER" id="PTHR20854:SF4">
    <property type="entry name" value="INOSITOL-1-MONOPHOSPHATASE-RELATED"/>
    <property type="match status" value="1"/>
</dbReference>
<dbReference type="FunFam" id="3.30.540.10:FF:000003">
    <property type="entry name" value="Inositol-1-monophosphatase"/>
    <property type="match status" value="1"/>
</dbReference>
<evidence type="ECO:0000313" key="11">
    <source>
        <dbReference type="Proteomes" id="UP001203207"/>
    </source>
</evidence>
<dbReference type="GO" id="GO:0046872">
    <property type="term" value="F:metal ion binding"/>
    <property type="evidence" value="ECO:0007669"/>
    <property type="project" value="UniProtKB-KW"/>
</dbReference>
<dbReference type="GO" id="GO:0007165">
    <property type="term" value="P:signal transduction"/>
    <property type="evidence" value="ECO:0007669"/>
    <property type="project" value="TreeGrafter"/>
</dbReference>
<dbReference type="AlphaFoldDB" id="A0AAE3FYM7"/>
<feature type="binding site" evidence="9">
    <location>
        <position position="89"/>
    </location>
    <ligand>
        <name>Mg(2+)</name>
        <dbReference type="ChEBI" id="CHEBI:18420"/>
        <label>1</label>
        <note>catalytic</note>
    </ligand>
</feature>
<evidence type="ECO:0000256" key="5">
    <source>
        <dbReference type="ARBA" id="ARBA00022801"/>
    </source>
</evidence>
<keyword evidence="5" id="KW-0378">Hydrolase</keyword>
<dbReference type="InterPro" id="IPR020583">
    <property type="entry name" value="Inositol_monoP_metal-BS"/>
</dbReference>
<evidence type="ECO:0000256" key="2">
    <source>
        <dbReference type="ARBA" id="ARBA00001946"/>
    </source>
</evidence>
<dbReference type="PRINTS" id="PR00377">
    <property type="entry name" value="IMPHPHTASES"/>
</dbReference>
<dbReference type="SUPFAM" id="SSF56655">
    <property type="entry name" value="Carbohydrate phosphatase"/>
    <property type="match status" value="1"/>
</dbReference>
<dbReference type="InterPro" id="IPR000760">
    <property type="entry name" value="Inositol_monophosphatase-like"/>
</dbReference>
<accession>A0AAE3FYM7</accession>
<reference evidence="10" key="1">
    <citation type="journal article" date="2022" name="Syst. Appl. Microbiol.">
        <title>Natronocalculus amylovorans gen. nov., sp. nov., and Natranaeroarchaeum aerophilus sp. nov., dominant culturable amylolytic natronoarchaea from hypersaline soda lakes in southwestern Siberia.</title>
        <authorList>
            <person name="Sorokin D.Y."/>
            <person name="Elcheninov A.G."/>
            <person name="Khizhniak T.V."/>
            <person name="Koenen M."/>
            <person name="Bale N.J."/>
            <person name="Damste J.S.S."/>
            <person name="Kublanov I.V."/>
        </authorList>
    </citation>
    <scope>NUCLEOTIDE SEQUENCE</scope>
    <source>
        <strain evidence="10">AArc-St2</strain>
    </source>
</reference>
<protein>
    <recommendedName>
        <fullName evidence="3">fructose-bisphosphatase</fullName>
        <ecNumber evidence="3">3.1.3.11</ecNumber>
    </recommendedName>
</protein>
<feature type="binding site" evidence="9">
    <location>
        <position position="88"/>
    </location>
    <ligand>
        <name>Mg(2+)</name>
        <dbReference type="ChEBI" id="CHEBI:18420"/>
        <label>1</label>
        <note>catalytic</note>
    </ligand>
</feature>
<dbReference type="EC" id="3.1.3.11" evidence="3"/>
<evidence type="ECO:0000256" key="1">
    <source>
        <dbReference type="ARBA" id="ARBA00001273"/>
    </source>
</evidence>
<dbReference type="Gene3D" id="3.40.190.80">
    <property type="match status" value="1"/>
</dbReference>
<dbReference type="PANTHER" id="PTHR20854">
    <property type="entry name" value="INOSITOL MONOPHOSPHATASE"/>
    <property type="match status" value="1"/>
</dbReference>
<evidence type="ECO:0000256" key="3">
    <source>
        <dbReference type="ARBA" id="ARBA00013093"/>
    </source>
</evidence>
<organism evidence="10 11">
    <name type="scientific">Natronocalculus amylovorans</name>
    <dbReference type="NCBI Taxonomy" id="2917812"/>
    <lineage>
        <taxon>Archaea</taxon>
        <taxon>Methanobacteriati</taxon>
        <taxon>Methanobacteriota</taxon>
        <taxon>Stenosarchaea group</taxon>
        <taxon>Halobacteria</taxon>
        <taxon>Halobacteriales</taxon>
        <taxon>Haloferacaceae</taxon>
        <taxon>Natronocalculus</taxon>
    </lineage>
</organism>
<dbReference type="GO" id="GO:0006020">
    <property type="term" value="P:inositol metabolic process"/>
    <property type="evidence" value="ECO:0007669"/>
    <property type="project" value="TreeGrafter"/>
</dbReference>
<dbReference type="GO" id="GO:0042132">
    <property type="term" value="F:fructose 1,6-bisphosphate 1-phosphatase activity"/>
    <property type="evidence" value="ECO:0007669"/>
    <property type="project" value="UniProtKB-EC"/>
</dbReference>
<feature type="binding site" evidence="9">
    <location>
        <position position="86"/>
    </location>
    <ligand>
        <name>Mg(2+)</name>
        <dbReference type="ChEBI" id="CHEBI:18420"/>
        <label>1</label>
        <note>catalytic</note>
    </ligand>
</feature>